<dbReference type="Proteomes" id="UP000017184">
    <property type="component" value="Chromosome"/>
</dbReference>
<evidence type="ECO:0000313" key="2">
    <source>
        <dbReference type="EMBL" id="AGX87734.1"/>
    </source>
</evidence>
<accession>U5NC20</accession>
<dbReference type="KEGG" id="cbx:Cenrod_1649"/>
<protein>
    <submittedName>
        <fullName evidence="2">Uncharacterized protein</fullName>
    </submittedName>
</protein>
<keyword evidence="3" id="KW-1185">Reference proteome</keyword>
<sequence>MQIAGLRGLFFRAVCTPTSHQHNTGQKHRVHPHYPGAFAWAAIRITPRQAQAANGFEPKKTSLGGKPPSPPRGKAIKLQAVSAYGAVLARRNPAI</sequence>
<organism evidence="2 3">
    <name type="scientific">Candidatus Symbiobacter mobilis CR</name>
    <dbReference type="NCBI Taxonomy" id="946483"/>
    <lineage>
        <taxon>Bacteria</taxon>
        <taxon>Pseudomonadati</taxon>
        <taxon>Pseudomonadota</taxon>
        <taxon>Betaproteobacteria</taxon>
        <taxon>Burkholderiales</taxon>
        <taxon>Comamonadaceae</taxon>
    </lineage>
</organism>
<evidence type="ECO:0000256" key="1">
    <source>
        <dbReference type="SAM" id="MobiDB-lite"/>
    </source>
</evidence>
<feature type="region of interest" description="Disordered" evidence="1">
    <location>
        <begin position="54"/>
        <end position="74"/>
    </location>
</feature>
<dbReference type="HOGENOM" id="CLU_2367670_0_0_4"/>
<proteinExistence type="predicted"/>
<dbReference type="AlphaFoldDB" id="U5NC20"/>
<gene>
    <name evidence="2" type="ORF">Cenrod_1649</name>
</gene>
<evidence type="ECO:0000313" key="3">
    <source>
        <dbReference type="Proteomes" id="UP000017184"/>
    </source>
</evidence>
<reference evidence="2 3" key="1">
    <citation type="journal article" date="2013" name="Genome Biol.">
        <title>Genomic analysis reveals key aspects of prokaryotic symbiosis in the phototrophic consortium "Chlorochromatium aggregatum".</title>
        <authorList>
            <person name="Liu Z."/>
            <person name="Muller J."/>
            <person name="Li T."/>
            <person name="Alvey R.M."/>
            <person name="Vogl K."/>
            <person name="Frigaard N.U."/>
            <person name="Rockwell N.C."/>
            <person name="Boyd E.S."/>
            <person name="Tomsho L.P."/>
            <person name="Schuster S.C."/>
            <person name="Henke P."/>
            <person name="Rohde M."/>
            <person name="Overmann J."/>
            <person name="Bryant D.A."/>
        </authorList>
    </citation>
    <scope>NUCLEOTIDE SEQUENCE [LARGE SCALE GENOMIC DNA]</scope>
    <source>
        <strain evidence="2">CR</strain>
    </source>
</reference>
<dbReference type="EMBL" id="CP004885">
    <property type="protein sequence ID" value="AGX87734.1"/>
    <property type="molecule type" value="Genomic_DNA"/>
</dbReference>
<name>U5NC20_9BURK</name>